<dbReference type="InterPro" id="IPR004873">
    <property type="entry name" value="BURP_dom"/>
</dbReference>
<dbReference type="Pfam" id="PF03181">
    <property type="entry name" value="BURP"/>
    <property type="match status" value="2"/>
</dbReference>
<dbReference type="EnsemblPlants" id="AUR62003578-RA">
    <property type="protein sequence ID" value="AUR62003578-RA:cds"/>
    <property type="gene ID" value="AUR62003578"/>
</dbReference>
<dbReference type="PROSITE" id="PS51277">
    <property type="entry name" value="BURP"/>
    <property type="match status" value="1"/>
</dbReference>
<dbReference type="AlphaFoldDB" id="A0A803KX20"/>
<feature type="domain" description="BURP" evidence="1">
    <location>
        <begin position="82"/>
        <end position="149"/>
    </location>
</feature>
<sequence>MPFSSLDLPFLLRVFGFAPRSPQARAMDNTLKLCGMKMHHETKKCVSSLESMLDFIHETFDSFSNSNSDKNDQSLKSCIVRHYPEPENRVFEVSLRGDDGTSMDAIVTCHMNTSSFDPNHVAFHILGFKPGDFPVCHFLPSNDLVWVPNAKN</sequence>
<organism evidence="2 3">
    <name type="scientific">Chenopodium quinoa</name>
    <name type="common">Quinoa</name>
    <dbReference type="NCBI Taxonomy" id="63459"/>
    <lineage>
        <taxon>Eukaryota</taxon>
        <taxon>Viridiplantae</taxon>
        <taxon>Streptophyta</taxon>
        <taxon>Embryophyta</taxon>
        <taxon>Tracheophyta</taxon>
        <taxon>Spermatophyta</taxon>
        <taxon>Magnoliopsida</taxon>
        <taxon>eudicotyledons</taxon>
        <taxon>Gunneridae</taxon>
        <taxon>Pentapetalae</taxon>
        <taxon>Caryophyllales</taxon>
        <taxon>Chenopodiaceae</taxon>
        <taxon>Chenopodioideae</taxon>
        <taxon>Atripliceae</taxon>
        <taxon>Chenopodium</taxon>
    </lineage>
</organism>
<reference evidence="2" key="1">
    <citation type="journal article" date="2017" name="Nature">
        <title>The genome of Chenopodium quinoa.</title>
        <authorList>
            <person name="Jarvis D.E."/>
            <person name="Ho Y.S."/>
            <person name="Lightfoot D.J."/>
            <person name="Schmoeckel S.M."/>
            <person name="Li B."/>
            <person name="Borm T.J.A."/>
            <person name="Ohyanagi H."/>
            <person name="Mineta K."/>
            <person name="Michell C.T."/>
            <person name="Saber N."/>
            <person name="Kharbatia N.M."/>
            <person name="Rupper R.R."/>
            <person name="Sharp A.R."/>
            <person name="Dally N."/>
            <person name="Boughton B.A."/>
            <person name="Woo Y.H."/>
            <person name="Gao G."/>
            <person name="Schijlen E.G.W.M."/>
            <person name="Guo X."/>
            <person name="Momin A.A."/>
            <person name="Negrao S."/>
            <person name="Al-Babili S."/>
            <person name="Gehring C."/>
            <person name="Roessner U."/>
            <person name="Jung C."/>
            <person name="Murphy K."/>
            <person name="Arold S.T."/>
            <person name="Gojobori T."/>
            <person name="van der Linden C.G."/>
            <person name="van Loo E.N."/>
            <person name="Jellen E.N."/>
            <person name="Maughan P.J."/>
            <person name="Tester M."/>
        </authorList>
    </citation>
    <scope>NUCLEOTIDE SEQUENCE [LARGE SCALE GENOMIC DNA]</scope>
    <source>
        <strain evidence="2">cv. PI 614886</strain>
    </source>
</reference>
<proteinExistence type="predicted"/>
<evidence type="ECO:0000259" key="1">
    <source>
        <dbReference type="PROSITE" id="PS51277"/>
    </source>
</evidence>
<accession>A0A803KX20</accession>
<dbReference type="InterPro" id="IPR044816">
    <property type="entry name" value="BURP"/>
</dbReference>
<dbReference type="PANTHER" id="PTHR31236:SF45">
    <property type="entry name" value="BURP DOMAIN-CONTAINING PROTEIN"/>
    <property type="match status" value="1"/>
</dbReference>
<keyword evidence="3" id="KW-1185">Reference proteome</keyword>
<dbReference type="PANTHER" id="PTHR31236">
    <property type="entry name" value="BURP DOMAIN PROTEIN USPL1-LIKE"/>
    <property type="match status" value="1"/>
</dbReference>
<evidence type="ECO:0000313" key="2">
    <source>
        <dbReference type="EnsemblPlants" id="AUR62003578-RA:cds"/>
    </source>
</evidence>
<dbReference type="SMART" id="SM01045">
    <property type="entry name" value="BURP"/>
    <property type="match status" value="1"/>
</dbReference>
<name>A0A803KX20_CHEQI</name>
<evidence type="ECO:0000313" key="3">
    <source>
        <dbReference type="Proteomes" id="UP000596660"/>
    </source>
</evidence>
<dbReference type="Proteomes" id="UP000596660">
    <property type="component" value="Unplaced"/>
</dbReference>
<reference evidence="2" key="2">
    <citation type="submission" date="2021-03" db="UniProtKB">
        <authorList>
            <consortium name="EnsemblPlants"/>
        </authorList>
    </citation>
    <scope>IDENTIFICATION</scope>
</reference>
<protein>
    <recommendedName>
        <fullName evidence="1">BURP domain-containing protein</fullName>
    </recommendedName>
</protein>
<dbReference type="Gramene" id="AUR62003578-RA">
    <property type="protein sequence ID" value="AUR62003578-RA:cds"/>
    <property type="gene ID" value="AUR62003578"/>
</dbReference>